<feature type="non-terminal residue" evidence="1">
    <location>
        <position position="1"/>
    </location>
</feature>
<dbReference type="AlphaFoldDB" id="A0A6A5WUG5"/>
<keyword evidence="2" id="KW-1185">Reference proteome</keyword>
<reference evidence="1" key="1">
    <citation type="journal article" date="2020" name="Stud. Mycol.">
        <title>101 Dothideomycetes genomes: a test case for predicting lifestyles and emergence of pathogens.</title>
        <authorList>
            <person name="Haridas S."/>
            <person name="Albert R."/>
            <person name="Binder M."/>
            <person name="Bloem J."/>
            <person name="Labutti K."/>
            <person name="Salamov A."/>
            <person name="Andreopoulos B."/>
            <person name="Baker S."/>
            <person name="Barry K."/>
            <person name="Bills G."/>
            <person name="Bluhm B."/>
            <person name="Cannon C."/>
            <person name="Castanera R."/>
            <person name="Culley D."/>
            <person name="Daum C."/>
            <person name="Ezra D."/>
            <person name="Gonzalez J."/>
            <person name="Henrissat B."/>
            <person name="Kuo A."/>
            <person name="Liang C."/>
            <person name="Lipzen A."/>
            <person name="Lutzoni F."/>
            <person name="Magnuson J."/>
            <person name="Mondo S."/>
            <person name="Nolan M."/>
            <person name="Ohm R."/>
            <person name="Pangilinan J."/>
            <person name="Park H.-J."/>
            <person name="Ramirez L."/>
            <person name="Alfaro M."/>
            <person name="Sun H."/>
            <person name="Tritt A."/>
            <person name="Yoshinaga Y."/>
            <person name="Zwiers L.-H."/>
            <person name="Turgeon B."/>
            <person name="Goodwin S."/>
            <person name="Spatafora J."/>
            <person name="Crous P."/>
            <person name="Grigoriev I."/>
        </authorList>
    </citation>
    <scope>NUCLEOTIDE SEQUENCE</scope>
    <source>
        <strain evidence="1">CBS 123094</strain>
    </source>
</reference>
<sequence>ILAGLVYLTKEGLKYSSLTCSNILIHLYRDVKIRSSGTSQYLKALSSIVLELMNRYVKGDRAVSVDNLYCWPPSSTAVSFLSKTTSTALVFKLIKVYWRLISSSII</sequence>
<evidence type="ECO:0000313" key="1">
    <source>
        <dbReference type="EMBL" id="KAF2003861.1"/>
    </source>
</evidence>
<dbReference type="EMBL" id="ML977570">
    <property type="protein sequence ID" value="KAF2003861.1"/>
    <property type="molecule type" value="Genomic_DNA"/>
</dbReference>
<dbReference type="Proteomes" id="UP000799779">
    <property type="component" value="Unassembled WGS sequence"/>
</dbReference>
<name>A0A6A5WUG5_9PLEO</name>
<proteinExistence type="predicted"/>
<organism evidence="1 2">
    <name type="scientific">Amniculicola lignicola CBS 123094</name>
    <dbReference type="NCBI Taxonomy" id="1392246"/>
    <lineage>
        <taxon>Eukaryota</taxon>
        <taxon>Fungi</taxon>
        <taxon>Dikarya</taxon>
        <taxon>Ascomycota</taxon>
        <taxon>Pezizomycotina</taxon>
        <taxon>Dothideomycetes</taxon>
        <taxon>Pleosporomycetidae</taxon>
        <taxon>Pleosporales</taxon>
        <taxon>Amniculicolaceae</taxon>
        <taxon>Amniculicola</taxon>
    </lineage>
</organism>
<gene>
    <name evidence="1" type="ORF">P154DRAFT_427916</name>
</gene>
<accession>A0A6A5WUG5</accession>
<protein>
    <submittedName>
        <fullName evidence="1">Uncharacterized protein</fullName>
    </submittedName>
</protein>
<dbReference type="OrthoDB" id="3738511at2759"/>
<evidence type="ECO:0000313" key="2">
    <source>
        <dbReference type="Proteomes" id="UP000799779"/>
    </source>
</evidence>